<evidence type="ECO:0000256" key="2">
    <source>
        <dbReference type="SAM" id="Phobius"/>
    </source>
</evidence>
<keyword evidence="2" id="KW-1133">Transmembrane helix</keyword>
<evidence type="ECO:0000256" key="1">
    <source>
        <dbReference type="SAM" id="MobiDB-lite"/>
    </source>
</evidence>
<keyword evidence="2" id="KW-0812">Transmembrane</keyword>
<accession>A0A068SGL3</accession>
<dbReference type="VEuPathDB" id="FungiDB:LCOR_11737.1"/>
<keyword evidence="2" id="KW-0472">Membrane</keyword>
<feature type="compositionally biased region" description="Low complexity" evidence="1">
    <location>
        <begin position="45"/>
        <end position="60"/>
    </location>
</feature>
<evidence type="ECO:0000313" key="3">
    <source>
        <dbReference type="EMBL" id="CDH60962.1"/>
    </source>
</evidence>
<dbReference type="EMBL" id="CBTN010000118">
    <property type="protein sequence ID" value="CDH60962.1"/>
    <property type="molecule type" value="Genomic_DNA"/>
</dbReference>
<keyword evidence="4" id="KW-1185">Reference proteome</keyword>
<feature type="compositionally biased region" description="Acidic residues" evidence="1">
    <location>
        <begin position="80"/>
        <end position="91"/>
    </location>
</feature>
<feature type="transmembrane region" description="Helical" evidence="2">
    <location>
        <begin position="238"/>
        <end position="259"/>
    </location>
</feature>
<protein>
    <submittedName>
        <fullName evidence="3">Uncharacterized protein</fullName>
    </submittedName>
</protein>
<name>A0A068SGL3_9FUNG</name>
<sequence length="382" mass="43761">MLKRRLSPDTTDSTVKVLRPNQPTVVAVDGGTNVSMALSKPLDESTSSRSPSISRESSQSLDESDYGSCHSEENSSESEHLEDDDDDADDNEQEDFALDTMYERVTVMIPSQHDEEEADGIHVYDVEDMSEAYRENLRRYLYTVNAFPCVSKHTSAFINLFKQVCDVPKEQEIHITDEVHEKFMRIITNCRAKLSMHIKDIMRTYTFDPETLPEKCKKNRKRQLKYMMDAMRFARKDYLSTGALLQSSALGDVIAKVFYARKETGLTLKDSDDKVPGPLIALAFVYMYVNMHMLCRKKRDRKFSKGRDAGAFRASLYRTTLHSVYDNGETVNWDEVQRIQTRHVHQKLQGCEVSGPFSFGPLSASYRSKYRDGEYFSDSGQD</sequence>
<feature type="transmembrane region" description="Helical" evidence="2">
    <location>
        <begin position="279"/>
        <end position="295"/>
    </location>
</feature>
<dbReference type="OrthoDB" id="2290166at2759"/>
<evidence type="ECO:0000313" key="4">
    <source>
        <dbReference type="Proteomes" id="UP000027586"/>
    </source>
</evidence>
<reference evidence="3" key="1">
    <citation type="submission" date="2013-08" db="EMBL/GenBank/DDBJ databases">
        <title>Gene expansion shapes genome architecture in the human pathogen Lichtheimia corymbifera: an evolutionary genomics analysis in the ancient terrestrial Mucorales (Mucoromycotina).</title>
        <authorList>
            <person name="Schwartze V.U."/>
            <person name="Winter S."/>
            <person name="Shelest E."/>
            <person name="Marcet-Houben M."/>
            <person name="Horn F."/>
            <person name="Wehner S."/>
            <person name="Hoffmann K."/>
            <person name="Riege K."/>
            <person name="Sammeth M."/>
            <person name="Nowrousian M."/>
            <person name="Valiante V."/>
            <person name="Linde J."/>
            <person name="Jacobsen I.D."/>
            <person name="Marz M."/>
            <person name="Brakhage A.A."/>
            <person name="Gabaldon T."/>
            <person name="Bocker S."/>
            <person name="Voigt K."/>
        </authorList>
    </citation>
    <scope>NUCLEOTIDE SEQUENCE [LARGE SCALE GENOMIC DNA]</scope>
    <source>
        <strain evidence="3">FSU 9682</strain>
    </source>
</reference>
<proteinExistence type="predicted"/>
<dbReference type="Proteomes" id="UP000027586">
    <property type="component" value="Unassembled WGS sequence"/>
</dbReference>
<dbReference type="AlphaFoldDB" id="A0A068SGL3"/>
<feature type="region of interest" description="Disordered" evidence="1">
    <location>
        <begin position="1"/>
        <end position="91"/>
    </location>
</feature>
<comment type="caution">
    <text evidence="3">The sequence shown here is derived from an EMBL/GenBank/DDBJ whole genome shotgun (WGS) entry which is preliminary data.</text>
</comment>
<gene>
    <name evidence="3" type="ORF">LCOR_11737.1</name>
</gene>
<feature type="compositionally biased region" description="Basic and acidic residues" evidence="1">
    <location>
        <begin position="70"/>
        <end position="79"/>
    </location>
</feature>
<organism evidence="3 4">
    <name type="scientific">Lichtheimia corymbifera JMRC:FSU:9682</name>
    <dbReference type="NCBI Taxonomy" id="1263082"/>
    <lineage>
        <taxon>Eukaryota</taxon>
        <taxon>Fungi</taxon>
        <taxon>Fungi incertae sedis</taxon>
        <taxon>Mucoromycota</taxon>
        <taxon>Mucoromycotina</taxon>
        <taxon>Mucoromycetes</taxon>
        <taxon>Mucorales</taxon>
        <taxon>Lichtheimiaceae</taxon>
        <taxon>Lichtheimia</taxon>
    </lineage>
</organism>